<sequence length="52" mass="5392">MSPDCVPPPFDRPGVAAGSGSGGRSVVGRFLIAMAREIPAPQPVETAHQEFT</sequence>
<feature type="region of interest" description="Disordered" evidence="1">
    <location>
        <begin position="1"/>
        <end position="23"/>
    </location>
</feature>
<reference evidence="2 3" key="1">
    <citation type="submission" date="2013-12" db="EMBL/GenBank/DDBJ databases">
        <authorList>
            <person name="Zelazny A."/>
            <person name="Olivier K."/>
            <person name="Holland S."/>
            <person name="Lenaerts A."/>
            <person name="Ordway D."/>
            <person name="DeGroote M.A."/>
            <person name="Parker T."/>
            <person name="Sizemore C."/>
            <person name="Tallon L.J."/>
            <person name="Sadzewicz L.K."/>
            <person name="Sengamalay N."/>
            <person name="Fraser C.M."/>
            <person name="Hine E."/>
            <person name="Shefchek K.A."/>
            <person name="Das S.P."/>
            <person name="Tettelin H."/>
        </authorList>
    </citation>
    <scope>NUCLEOTIDE SEQUENCE [LARGE SCALE GENOMIC DNA]</scope>
    <source>
        <strain evidence="2 3">1948</strain>
    </source>
</reference>
<evidence type="ECO:0000256" key="1">
    <source>
        <dbReference type="SAM" id="MobiDB-lite"/>
    </source>
</evidence>
<name>A0A829QEY9_9MYCO</name>
<protein>
    <submittedName>
        <fullName evidence="2">Uncharacterized protein</fullName>
    </submittedName>
</protein>
<organism evidence="2 3">
    <name type="scientific">Mycobacteroides abscessus 1948</name>
    <dbReference type="NCBI Taxonomy" id="1299323"/>
    <lineage>
        <taxon>Bacteria</taxon>
        <taxon>Bacillati</taxon>
        <taxon>Actinomycetota</taxon>
        <taxon>Actinomycetes</taxon>
        <taxon>Mycobacteriales</taxon>
        <taxon>Mycobacteriaceae</taxon>
        <taxon>Mycobacteroides</taxon>
        <taxon>Mycobacteroides abscessus</taxon>
    </lineage>
</organism>
<gene>
    <name evidence="2" type="ORF">I542_1647</name>
</gene>
<dbReference type="Proteomes" id="UP000021210">
    <property type="component" value="Unassembled WGS sequence"/>
</dbReference>
<accession>A0A829QEY9</accession>
<dbReference type="EMBL" id="JAOH01000002">
    <property type="protein sequence ID" value="EUA61508.1"/>
    <property type="molecule type" value="Genomic_DNA"/>
</dbReference>
<dbReference type="AlphaFoldDB" id="A0A829QEY9"/>
<evidence type="ECO:0000313" key="3">
    <source>
        <dbReference type="Proteomes" id="UP000021210"/>
    </source>
</evidence>
<evidence type="ECO:0000313" key="2">
    <source>
        <dbReference type="EMBL" id="EUA61508.1"/>
    </source>
</evidence>
<proteinExistence type="predicted"/>
<comment type="caution">
    <text evidence="2">The sequence shown here is derived from an EMBL/GenBank/DDBJ whole genome shotgun (WGS) entry which is preliminary data.</text>
</comment>
<feature type="compositionally biased region" description="Pro residues" evidence="1">
    <location>
        <begin position="1"/>
        <end position="11"/>
    </location>
</feature>